<keyword evidence="8" id="KW-0547">Nucleotide-binding</keyword>
<keyword evidence="12" id="KW-0902">Two-component regulatory system</keyword>
<feature type="transmembrane region" description="Helical" evidence="14">
    <location>
        <begin position="178"/>
        <end position="198"/>
    </location>
</feature>
<dbReference type="Pfam" id="PF00672">
    <property type="entry name" value="HAMP"/>
    <property type="match status" value="1"/>
</dbReference>
<dbReference type="AlphaFoldDB" id="A0A841UD91"/>
<keyword evidence="11 14" id="KW-1133">Transmembrane helix</keyword>
<evidence type="ECO:0000256" key="5">
    <source>
        <dbReference type="ARBA" id="ARBA00022553"/>
    </source>
</evidence>
<evidence type="ECO:0000259" key="15">
    <source>
        <dbReference type="PROSITE" id="PS50109"/>
    </source>
</evidence>
<dbReference type="InterPro" id="IPR003660">
    <property type="entry name" value="HAMP_dom"/>
</dbReference>
<proteinExistence type="predicted"/>
<dbReference type="EC" id="2.7.13.3" evidence="3"/>
<dbReference type="InterPro" id="IPR036097">
    <property type="entry name" value="HisK_dim/P_sf"/>
</dbReference>
<evidence type="ECO:0000256" key="13">
    <source>
        <dbReference type="ARBA" id="ARBA00023136"/>
    </source>
</evidence>
<keyword evidence="10" id="KW-0067">ATP-binding</keyword>
<dbReference type="SUPFAM" id="SSF158472">
    <property type="entry name" value="HAMP domain-like"/>
    <property type="match status" value="1"/>
</dbReference>
<protein>
    <recommendedName>
        <fullName evidence="3">histidine kinase</fullName>
        <ecNumber evidence="3">2.7.13.3</ecNumber>
    </recommendedName>
</protein>
<dbReference type="GO" id="GO:0005524">
    <property type="term" value="F:ATP binding"/>
    <property type="evidence" value="ECO:0007669"/>
    <property type="project" value="UniProtKB-KW"/>
</dbReference>
<dbReference type="PANTHER" id="PTHR45528:SF1">
    <property type="entry name" value="SENSOR HISTIDINE KINASE CPXA"/>
    <property type="match status" value="1"/>
</dbReference>
<evidence type="ECO:0000259" key="16">
    <source>
        <dbReference type="PROSITE" id="PS50885"/>
    </source>
</evidence>
<dbReference type="InterPro" id="IPR003594">
    <property type="entry name" value="HATPase_dom"/>
</dbReference>
<evidence type="ECO:0000256" key="8">
    <source>
        <dbReference type="ARBA" id="ARBA00022741"/>
    </source>
</evidence>
<dbReference type="PROSITE" id="PS50885">
    <property type="entry name" value="HAMP"/>
    <property type="match status" value="1"/>
</dbReference>
<evidence type="ECO:0000256" key="1">
    <source>
        <dbReference type="ARBA" id="ARBA00000085"/>
    </source>
</evidence>
<feature type="transmembrane region" description="Helical" evidence="14">
    <location>
        <begin position="12"/>
        <end position="34"/>
    </location>
</feature>
<keyword evidence="18" id="KW-1185">Reference proteome</keyword>
<keyword evidence="6" id="KW-0808">Transferase</keyword>
<dbReference type="SUPFAM" id="SSF55874">
    <property type="entry name" value="ATPase domain of HSP90 chaperone/DNA topoisomerase II/histidine kinase"/>
    <property type="match status" value="1"/>
</dbReference>
<dbReference type="SMART" id="SM00304">
    <property type="entry name" value="HAMP"/>
    <property type="match status" value="1"/>
</dbReference>
<sequence length="494" mass="55917">MSIRFRLILSYLAMLVIPLILLAISFVVIASIALGDLWSAFSLDDRRHNPFAAVIGQEADIAADIRYRIESDPNSLLDQERMQAYSDRLKKISMGLIVRLNGETLYASPNLEHTDIDRNLPAFGSDWRERFDGMDVGDHDWMIDRQYDFTLSDGTKGSYYMLLNFNVFSQIAAKFSKMFFIALLVILVVVNGVLTYFVSRSIIRPLRSLKRAAEQMKEGDLSNPVLQESRDEIGALAVAFEEMRVKLKESIDMQLQYEDNRKSLISNISHDLKSPVASIRAYVEGIMDGVTSSPEMLDRYVKTIHRKTVQMDRLIDELFLFSKLDLKGLPFHFEEVNLDSFLRDCAEELQMDVEKRGVKLSYDSEIPPGSALVVADREKLKRVFVNVIENAVKYSDKEDARIWLELKDEGEVYLVLVKDNGKGISPEALPYIFDRFYREDTARNVDTGGSGLGLAIAKHIVEEHGGTLSAASEPGMGTVIMITLRKRTDGRQTA</sequence>
<keyword evidence="9" id="KW-0418">Kinase</keyword>
<dbReference type="Pfam" id="PF02518">
    <property type="entry name" value="HATPase_c"/>
    <property type="match status" value="1"/>
</dbReference>
<dbReference type="Gene3D" id="3.30.565.10">
    <property type="entry name" value="Histidine kinase-like ATPase, C-terminal domain"/>
    <property type="match status" value="1"/>
</dbReference>
<keyword evidence="4" id="KW-1003">Cell membrane</keyword>
<dbReference type="CDD" id="cd06225">
    <property type="entry name" value="HAMP"/>
    <property type="match status" value="1"/>
</dbReference>
<evidence type="ECO:0000313" key="18">
    <source>
        <dbReference type="Proteomes" id="UP000553776"/>
    </source>
</evidence>
<dbReference type="PROSITE" id="PS50109">
    <property type="entry name" value="HIS_KIN"/>
    <property type="match status" value="1"/>
</dbReference>
<keyword evidence="13 14" id="KW-0472">Membrane</keyword>
<dbReference type="Proteomes" id="UP000553776">
    <property type="component" value="Unassembled WGS sequence"/>
</dbReference>
<dbReference type="InterPro" id="IPR050398">
    <property type="entry name" value="HssS/ArlS-like"/>
</dbReference>
<evidence type="ECO:0000256" key="14">
    <source>
        <dbReference type="SAM" id="Phobius"/>
    </source>
</evidence>
<dbReference type="PRINTS" id="PR00344">
    <property type="entry name" value="BCTRLSENSOR"/>
</dbReference>
<gene>
    <name evidence="17" type="ORF">H7B90_31330</name>
</gene>
<dbReference type="Gene3D" id="1.10.287.130">
    <property type="match status" value="1"/>
</dbReference>
<dbReference type="EMBL" id="JACJVR010000145">
    <property type="protein sequence ID" value="MBB6695891.1"/>
    <property type="molecule type" value="Genomic_DNA"/>
</dbReference>
<keyword evidence="7 14" id="KW-0812">Transmembrane</keyword>
<evidence type="ECO:0000313" key="17">
    <source>
        <dbReference type="EMBL" id="MBB6695891.1"/>
    </source>
</evidence>
<dbReference type="Pfam" id="PF00512">
    <property type="entry name" value="HisKA"/>
    <property type="match status" value="1"/>
</dbReference>
<evidence type="ECO:0000256" key="7">
    <source>
        <dbReference type="ARBA" id="ARBA00022692"/>
    </source>
</evidence>
<evidence type="ECO:0000256" key="10">
    <source>
        <dbReference type="ARBA" id="ARBA00022840"/>
    </source>
</evidence>
<feature type="domain" description="HAMP" evidence="16">
    <location>
        <begin position="200"/>
        <end position="252"/>
    </location>
</feature>
<comment type="catalytic activity">
    <reaction evidence="1">
        <text>ATP + protein L-histidine = ADP + protein N-phospho-L-histidine.</text>
        <dbReference type="EC" id="2.7.13.3"/>
    </reaction>
</comment>
<dbReference type="InterPro" id="IPR004358">
    <property type="entry name" value="Sig_transdc_His_kin-like_C"/>
</dbReference>
<evidence type="ECO:0000256" key="2">
    <source>
        <dbReference type="ARBA" id="ARBA00004651"/>
    </source>
</evidence>
<dbReference type="GO" id="GO:0005886">
    <property type="term" value="C:plasma membrane"/>
    <property type="evidence" value="ECO:0007669"/>
    <property type="project" value="UniProtKB-SubCell"/>
</dbReference>
<dbReference type="CDD" id="cd00082">
    <property type="entry name" value="HisKA"/>
    <property type="match status" value="1"/>
</dbReference>
<dbReference type="InterPro" id="IPR036890">
    <property type="entry name" value="HATPase_C_sf"/>
</dbReference>
<evidence type="ECO:0000256" key="11">
    <source>
        <dbReference type="ARBA" id="ARBA00022989"/>
    </source>
</evidence>
<dbReference type="FunFam" id="3.30.565.10:FF:000006">
    <property type="entry name" value="Sensor histidine kinase WalK"/>
    <property type="match status" value="1"/>
</dbReference>
<evidence type="ECO:0000256" key="6">
    <source>
        <dbReference type="ARBA" id="ARBA00022679"/>
    </source>
</evidence>
<reference evidence="17 18" key="1">
    <citation type="submission" date="2020-08" db="EMBL/GenBank/DDBJ databases">
        <title>Cohnella phylogeny.</title>
        <authorList>
            <person name="Dunlap C."/>
        </authorList>
    </citation>
    <scope>NUCLEOTIDE SEQUENCE [LARGE SCALE GENOMIC DNA]</scope>
    <source>
        <strain evidence="17 18">DSM 25239</strain>
    </source>
</reference>
<dbReference type="PANTHER" id="PTHR45528">
    <property type="entry name" value="SENSOR HISTIDINE KINASE CPXA"/>
    <property type="match status" value="1"/>
</dbReference>
<feature type="domain" description="Histidine kinase" evidence="15">
    <location>
        <begin position="267"/>
        <end position="488"/>
    </location>
</feature>
<dbReference type="SMART" id="SM00388">
    <property type="entry name" value="HisKA"/>
    <property type="match status" value="1"/>
</dbReference>
<dbReference type="Gene3D" id="6.10.340.10">
    <property type="match status" value="1"/>
</dbReference>
<dbReference type="InterPro" id="IPR005467">
    <property type="entry name" value="His_kinase_dom"/>
</dbReference>
<organism evidence="17 18">
    <name type="scientific">Cohnella xylanilytica</name>
    <dbReference type="NCBI Taxonomy" id="557555"/>
    <lineage>
        <taxon>Bacteria</taxon>
        <taxon>Bacillati</taxon>
        <taxon>Bacillota</taxon>
        <taxon>Bacilli</taxon>
        <taxon>Bacillales</taxon>
        <taxon>Paenibacillaceae</taxon>
        <taxon>Cohnella</taxon>
    </lineage>
</organism>
<comment type="subcellular location">
    <subcellularLocation>
        <location evidence="2">Cell membrane</location>
        <topology evidence="2">Multi-pass membrane protein</topology>
    </subcellularLocation>
</comment>
<dbReference type="CDD" id="cd00075">
    <property type="entry name" value="HATPase"/>
    <property type="match status" value="1"/>
</dbReference>
<comment type="caution">
    <text evidence="17">The sequence shown here is derived from an EMBL/GenBank/DDBJ whole genome shotgun (WGS) entry which is preliminary data.</text>
</comment>
<dbReference type="RefSeq" id="WP_185139840.1">
    <property type="nucleotide sequence ID" value="NZ_BORM01000001.1"/>
</dbReference>
<accession>A0A841UD91</accession>
<name>A0A841UD91_9BACL</name>
<evidence type="ECO:0000256" key="9">
    <source>
        <dbReference type="ARBA" id="ARBA00022777"/>
    </source>
</evidence>
<evidence type="ECO:0000256" key="3">
    <source>
        <dbReference type="ARBA" id="ARBA00012438"/>
    </source>
</evidence>
<dbReference type="SUPFAM" id="SSF47384">
    <property type="entry name" value="Homodimeric domain of signal transducing histidine kinase"/>
    <property type="match status" value="1"/>
</dbReference>
<dbReference type="SMART" id="SM00387">
    <property type="entry name" value="HATPase_c"/>
    <property type="match status" value="1"/>
</dbReference>
<dbReference type="InterPro" id="IPR003661">
    <property type="entry name" value="HisK_dim/P_dom"/>
</dbReference>
<evidence type="ECO:0000256" key="4">
    <source>
        <dbReference type="ARBA" id="ARBA00022475"/>
    </source>
</evidence>
<dbReference type="GO" id="GO:0000155">
    <property type="term" value="F:phosphorelay sensor kinase activity"/>
    <property type="evidence" value="ECO:0007669"/>
    <property type="project" value="InterPro"/>
</dbReference>
<evidence type="ECO:0000256" key="12">
    <source>
        <dbReference type="ARBA" id="ARBA00023012"/>
    </source>
</evidence>
<keyword evidence="5" id="KW-0597">Phosphoprotein</keyword>